<keyword evidence="2" id="KW-0812">Transmembrane</keyword>
<keyword evidence="2" id="KW-1133">Transmembrane helix</keyword>
<feature type="transmembrane region" description="Helical" evidence="2">
    <location>
        <begin position="420"/>
        <end position="445"/>
    </location>
</feature>
<proteinExistence type="predicted"/>
<gene>
    <name evidence="3" type="ORF">Q8852_01930</name>
</gene>
<dbReference type="RefSeq" id="WP_305938307.1">
    <property type="nucleotide sequence ID" value="NZ_CP132191.1"/>
</dbReference>
<keyword evidence="2" id="KW-0472">Membrane</keyword>
<evidence type="ECO:0000256" key="1">
    <source>
        <dbReference type="SAM" id="Coils"/>
    </source>
</evidence>
<dbReference type="EMBL" id="CP132191">
    <property type="protein sequence ID" value="WLP85884.1"/>
    <property type="molecule type" value="Genomic_DNA"/>
</dbReference>
<keyword evidence="4" id="KW-1185">Reference proteome</keyword>
<name>A0ABY9HBA2_9MOLU</name>
<keyword evidence="1" id="KW-0175">Coiled coil</keyword>
<protein>
    <submittedName>
        <fullName evidence="3">Uncharacterized protein</fullName>
    </submittedName>
</protein>
<feature type="coiled-coil region" evidence="1">
    <location>
        <begin position="145"/>
        <end position="219"/>
    </location>
</feature>
<dbReference type="NCBIfam" id="NF045932">
    <property type="entry name" value="MAG3090_fam_N"/>
    <property type="match status" value="1"/>
</dbReference>
<sequence>MKRLQCLYRPNKDKNYPWALKHPKVDSPLALFKTRKDAMTWFLALDYDAATWFQTDKKIWGGLVIAEHEDRHGKPVMFYEFNVDKFDGGLEYDKIAEELAIEPKTGLRDEKAAKKHLKEVTDFKQLKDPETYFPVDDDFKIERKKSAKDLEIEKLNQKLAELSALLSSKHSTDYEKELAELYKKLQDSNSDKEELLKEIEELKAKSEQLEKEVTKEVIIEEKVVEPVVVVEDKIVEYAYVRDLPLDEQIKVLAIYARKMHITAMKLENTETSVEDLKAIEENLYNVLNVAKEVEKDLKDEELKELLAAIMNSLTRSVQEFNEKLVGKEDIANTAENCVYSACRVDGNITLAQKTSYVLFNDKHVGFVPKDQYHYAIFLGQDAQRQHFMVFQTPAEIREVIKEVAAEQPTEVKRVESGVNWFAIFLLALAYGILVTLVILMGIGIIPVA</sequence>
<evidence type="ECO:0000313" key="3">
    <source>
        <dbReference type="EMBL" id="WLP85884.1"/>
    </source>
</evidence>
<organism evidence="3 4">
    <name type="scientific">Mycoplasma seminis</name>
    <dbReference type="NCBI Taxonomy" id="512749"/>
    <lineage>
        <taxon>Bacteria</taxon>
        <taxon>Bacillati</taxon>
        <taxon>Mycoplasmatota</taxon>
        <taxon>Mollicutes</taxon>
        <taxon>Mycoplasmataceae</taxon>
        <taxon>Mycoplasma</taxon>
    </lineage>
</organism>
<dbReference type="Proteomes" id="UP001237011">
    <property type="component" value="Chromosome"/>
</dbReference>
<evidence type="ECO:0000256" key="2">
    <source>
        <dbReference type="SAM" id="Phobius"/>
    </source>
</evidence>
<evidence type="ECO:0000313" key="4">
    <source>
        <dbReference type="Proteomes" id="UP001237011"/>
    </source>
</evidence>
<accession>A0ABY9HBA2</accession>
<reference evidence="3" key="1">
    <citation type="submission" date="2023-08" db="EMBL/GenBank/DDBJ databases">
        <title>Complete genome sequence of Mycoplasma seminis 2200.</title>
        <authorList>
            <person name="Spergser J."/>
        </authorList>
    </citation>
    <scope>NUCLEOTIDE SEQUENCE [LARGE SCALE GENOMIC DNA]</scope>
    <source>
        <strain evidence="3">2200</strain>
    </source>
</reference>